<protein>
    <recommendedName>
        <fullName evidence="2">Reverse transcriptase Ty1/copia-type domain-containing protein</fullName>
    </recommendedName>
</protein>
<sequence>MTNFSKNNNKGLLPQILLGSVVVVFLLQISGFKRATSDNSHLQHLGFFPVWGVPCVYLHGAGNDQAIIIIYVDDMLITVPQRSQVNMVKQAIVDKWQIEDNNLAKEFLKTKITCDHTNWTITLDQRAYIREIISKWVKLEEKTRTPMTMTPVKAPGNLTINEDIKQQYPTLVGKLLWVSNTICLDICYAVNVLTQHMSRPTTEAMQVSLCIIKYLNQTQDEVL</sequence>
<keyword evidence="1" id="KW-1133">Transmembrane helix</keyword>
<evidence type="ECO:0000259" key="2">
    <source>
        <dbReference type="Pfam" id="PF07727"/>
    </source>
</evidence>
<reference evidence="3" key="1">
    <citation type="journal article" date="2006" name="Fungal Genet. Biol.">
        <title>Mating factor linkage and genome evolution in basidiomycetous pathogens of cereals.</title>
        <authorList>
            <person name="Bakkeren G."/>
            <person name="Jiang G."/>
            <person name="Warren R.L."/>
            <person name="Butterfield Y."/>
            <person name="Shin H."/>
            <person name="Chiu R."/>
            <person name="Linning R."/>
            <person name="Schein J."/>
            <person name="Lee N."/>
            <person name="Hu G."/>
            <person name="Kupfer D.M."/>
            <person name="Tang Y."/>
            <person name="Roe B.A."/>
            <person name="Jones S."/>
            <person name="Marra M."/>
            <person name="Kronstad J.W."/>
        </authorList>
    </citation>
    <scope>NUCLEOTIDE SEQUENCE</scope>
    <source>
        <strain evidence="3">4857-4</strain>
    </source>
</reference>
<proteinExistence type="predicted"/>
<dbReference type="EMBL" id="AM118080">
    <property type="protein sequence ID" value="CAJ41924.1"/>
    <property type="molecule type" value="Genomic_DNA"/>
</dbReference>
<accession>Q2A758</accession>
<name>Q2A758_USTHO</name>
<keyword evidence="1" id="KW-0472">Membrane</keyword>
<dbReference type="AlphaFoldDB" id="Q2A758"/>
<keyword evidence="1" id="KW-0812">Transmembrane</keyword>
<gene>
    <name evidence="3" type="ORF">UHO_0136</name>
</gene>
<evidence type="ECO:0000313" key="3">
    <source>
        <dbReference type="EMBL" id="CAJ41924.1"/>
    </source>
</evidence>
<organism evidence="3">
    <name type="scientific">Ustilago hordei</name>
    <name type="common">Barley covered smut fungus</name>
    <dbReference type="NCBI Taxonomy" id="120017"/>
    <lineage>
        <taxon>Eukaryota</taxon>
        <taxon>Fungi</taxon>
        <taxon>Dikarya</taxon>
        <taxon>Basidiomycota</taxon>
        <taxon>Ustilaginomycotina</taxon>
        <taxon>Ustilaginomycetes</taxon>
        <taxon>Ustilaginales</taxon>
        <taxon>Ustilaginaceae</taxon>
        <taxon>Ustilago</taxon>
    </lineage>
</organism>
<feature type="transmembrane region" description="Helical" evidence="1">
    <location>
        <begin position="12"/>
        <end position="32"/>
    </location>
</feature>
<feature type="domain" description="Reverse transcriptase Ty1/copia-type" evidence="2">
    <location>
        <begin position="39"/>
        <end position="137"/>
    </location>
</feature>
<dbReference type="Pfam" id="PF07727">
    <property type="entry name" value="RVT_2"/>
    <property type="match status" value="1"/>
</dbReference>
<dbReference type="InterPro" id="IPR013103">
    <property type="entry name" value="RVT_2"/>
</dbReference>
<evidence type="ECO:0000256" key="1">
    <source>
        <dbReference type="SAM" id="Phobius"/>
    </source>
</evidence>